<dbReference type="RefSeq" id="WP_025391025.1">
    <property type="nucleotide sequence ID" value="NZ_CP007014.1"/>
</dbReference>
<dbReference type="GO" id="GO:0046949">
    <property type="term" value="P:fatty-acyl-CoA biosynthetic process"/>
    <property type="evidence" value="ECO:0007669"/>
    <property type="project" value="TreeGrafter"/>
</dbReference>
<feature type="domain" description="Acyl-CoA dehydrogenase/oxidase N-terminal" evidence="14">
    <location>
        <begin position="20"/>
        <end position="132"/>
    </location>
</feature>
<evidence type="ECO:0000259" key="13">
    <source>
        <dbReference type="Pfam" id="PF02770"/>
    </source>
</evidence>
<dbReference type="Proteomes" id="UP000019089">
    <property type="component" value="Chromosome"/>
</dbReference>
<evidence type="ECO:0000256" key="4">
    <source>
        <dbReference type="ARBA" id="ARBA00022827"/>
    </source>
</evidence>
<dbReference type="EC" id="1.3.8.6" evidence="9"/>
<dbReference type="PANTHER" id="PTHR42807:SF1">
    <property type="entry name" value="GLUTARYL-COA DEHYDROGENASE, MITOCHONDRIAL"/>
    <property type="match status" value="1"/>
</dbReference>
<evidence type="ECO:0000256" key="7">
    <source>
        <dbReference type="ARBA" id="ARBA00037899"/>
    </source>
</evidence>
<organism evidence="15 16">
    <name type="scientific">Pseudomonas syringae CC1557</name>
    <dbReference type="NCBI Taxonomy" id="1357279"/>
    <lineage>
        <taxon>Bacteria</taxon>
        <taxon>Pseudomonadati</taxon>
        <taxon>Pseudomonadota</taxon>
        <taxon>Gammaproteobacteria</taxon>
        <taxon>Pseudomonadales</taxon>
        <taxon>Pseudomonadaceae</taxon>
        <taxon>Pseudomonas</taxon>
        <taxon>Pseudomonas syringae</taxon>
    </lineage>
</organism>
<comment type="pathway">
    <text evidence="8">Amino-acid metabolism; tryptophan metabolism.</text>
</comment>
<dbReference type="Pfam" id="PF00441">
    <property type="entry name" value="Acyl-CoA_dh_1"/>
    <property type="match status" value="1"/>
</dbReference>
<comment type="similarity">
    <text evidence="2 11">Belongs to the acyl-CoA dehydrogenase family.</text>
</comment>
<dbReference type="eggNOG" id="COG1960">
    <property type="taxonomic scope" value="Bacteria"/>
</dbReference>
<dbReference type="Gene3D" id="1.10.540.10">
    <property type="entry name" value="Acyl-CoA dehydrogenase/oxidase, N-terminal domain"/>
    <property type="match status" value="1"/>
</dbReference>
<evidence type="ECO:0000259" key="14">
    <source>
        <dbReference type="Pfam" id="PF02771"/>
    </source>
</evidence>
<dbReference type="CDD" id="cd01151">
    <property type="entry name" value="GCD"/>
    <property type="match status" value="1"/>
</dbReference>
<dbReference type="SUPFAM" id="SSF47203">
    <property type="entry name" value="Acyl-CoA dehydrogenase C-terminal domain-like"/>
    <property type="match status" value="1"/>
</dbReference>
<sequence length="393" mass="43112">MGGKASFNWIDPLLLDQQLTEEERMVRDTAEQFAQSKLAPRVLEAFRHEKTDPAIFREMGEVGLLGATIPEEFGGSGLNYVCYGLIAREVERIDSGYRSMMSVQSSLVMVPINEFGTQAQKEKYLPKLASGEWIGCFGLTEPDHGSDPGAMITRARSVEGGYRLSGSKMWITNSPIADVFVVWAKDDAGDIRGFVLEKGWAGLSAPAIHGKVGLRASITGEIVMDNVFVPEENIFPDVRGLKGPFTCLNSARYGISWGALGAAEFCWHTARQYTLDRKQFGRPLAANQLIQKKLADMQTEITLALQGCLRLGRMKDEGTAAVEITSIMKRNSCGKSLDIARLARDMLGGNGISDEFGIARHLVNLEVVNTYEGTHDVHALILGRAQTGIQAFY</sequence>
<protein>
    <recommendedName>
        <fullName evidence="9">glutaryl-CoA dehydrogenase (ETF)</fullName>
        <ecNumber evidence="9">1.3.8.6</ecNumber>
    </recommendedName>
</protein>
<dbReference type="Gene3D" id="2.40.110.10">
    <property type="entry name" value="Butyryl-CoA Dehydrogenase, subunit A, domain 2"/>
    <property type="match status" value="1"/>
</dbReference>
<feature type="domain" description="Acyl-CoA dehydrogenase/oxidase C-terminal" evidence="12">
    <location>
        <begin position="240"/>
        <end position="385"/>
    </location>
</feature>
<dbReference type="Gene3D" id="1.20.140.10">
    <property type="entry name" value="Butyryl-CoA Dehydrogenase, subunit A, domain 3"/>
    <property type="match status" value="1"/>
</dbReference>
<dbReference type="PANTHER" id="PTHR42807">
    <property type="entry name" value="GLUTARYL-COA DEHYDROGENASE, MITOCHONDRIAL"/>
    <property type="match status" value="1"/>
</dbReference>
<evidence type="ECO:0000256" key="5">
    <source>
        <dbReference type="ARBA" id="ARBA00022946"/>
    </source>
</evidence>
<dbReference type="InterPro" id="IPR037069">
    <property type="entry name" value="AcylCoA_DH/ox_N_sf"/>
</dbReference>
<gene>
    <name evidence="15" type="ORF">N018_25320</name>
</gene>
<dbReference type="InterPro" id="IPR009100">
    <property type="entry name" value="AcylCoA_DH/oxidase_NM_dom_sf"/>
</dbReference>
<evidence type="ECO:0000256" key="8">
    <source>
        <dbReference type="ARBA" id="ARBA00037927"/>
    </source>
</evidence>
<comment type="cofactor">
    <cofactor evidence="1 11">
        <name>FAD</name>
        <dbReference type="ChEBI" id="CHEBI:57692"/>
    </cofactor>
</comment>
<evidence type="ECO:0000256" key="2">
    <source>
        <dbReference type="ARBA" id="ARBA00009347"/>
    </source>
</evidence>
<dbReference type="GO" id="GO:0004361">
    <property type="term" value="F:glutaryl-CoA dehydrogenase activity"/>
    <property type="evidence" value="ECO:0007669"/>
    <property type="project" value="UniProtKB-EC"/>
</dbReference>
<evidence type="ECO:0000256" key="3">
    <source>
        <dbReference type="ARBA" id="ARBA00022630"/>
    </source>
</evidence>
<dbReference type="InterPro" id="IPR046373">
    <property type="entry name" value="Acyl-CoA_Oxase/DH_mid-dom_sf"/>
</dbReference>
<dbReference type="GO" id="GO:0000062">
    <property type="term" value="F:fatty-acyl-CoA binding"/>
    <property type="evidence" value="ECO:0007669"/>
    <property type="project" value="TreeGrafter"/>
</dbReference>
<dbReference type="Pfam" id="PF02770">
    <property type="entry name" value="Acyl-CoA_dh_M"/>
    <property type="match status" value="1"/>
</dbReference>
<evidence type="ECO:0000256" key="1">
    <source>
        <dbReference type="ARBA" id="ARBA00001974"/>
    </source>
</evidence>
<dbReference type="AlphaFoldDB" id="W0MY58"/>
<reference evidence="15 16" key="1">
    <citation type="submission" date="2013-12" db="EMBL/GenBank/DDBJ databases">
        <title>Interactions Between Genome Architecture and Virulence Genes in Pseudomonas syringae, strain CC1557 as a model.</title>
        <authorList>
            <person name="Baltrus D."/>
            <person name="Hockett K."/>
            <person name="Karlsrud E."/>
            <person name="Dougherty K."/>
            <person name="Nishimura M."/>
        </authorList>
    </citation>
    <scope>NUCLEOTIDE SEQUENCE [LARGE SCALE GENOMIC DNA]</scope>
    <source>
        <strain evidence="15 16">CC1557</strain>
    </source>
</reference>
<dbReference type="InterPro" id="IPR036250">
    <property type="entry name" value="AcylCo_DH-like_C"/>
</dbReference>
<dbReference type="InterPro" id="IPR006089">
    <property type="entry name" value="Acyl-CoA_DH_CS"/>
</dbReference>
<evidence type="ECO:0000313" key="16">
    <source>
        <dbReference type="Proteomes" id="UP000019089"/>
    </source>
</evidence>
<evidence type="ECO:0000313" key="15">
    <source>
        <dbReference type="EMBL" id="AHG43367.1"/>
    </source>
</evidence>
<accession>W0MY58</accession>
<evidence type="ECO:0000256" key="10">
    <source>
        <dbReference type="ARBA" id="ARBA00049493"/>
    </source>
</evidence>
<dbReference type="Pfam" id="PF02771">
    <property type="entry name" value="Acyl-CoA_dh_N"/>
    <property type="match status" value="1"/>
</dbReference>
<dbReference type="PROSITE" id="PS00073">
    <property type="entry name" value="ACYL_COA_DH_2"/>
    <property type="match status" value="1"/>
</dbReference>
<proteinExistence type="inferred from homology"/>
<evidence type="ECO:0000256" key="11">
    <source>
        <dbReference type="RuleBase" id="RU362125"/>
    </source>
</evidence>
<keyword evidence="6 11" id="KW-0560">Oxidoreductase</keyword>
<dbReference type="FunFam" id="1.10.540.10:FF:000003">
    <property type="entry name" value="glutaryl-CoA dehydrogenase, mitochondrial"/>
    <property type="match status" value="1"/>
</dbReference>
<dbReference type="GO" id="GO:0033539">
    <property type="term" value="P:fatty acid beta-oxidation using acyl-CoA dehydrogenase"/>
    <property type="evidence" value="ECO:0007669"/>
    <property type="project" value="TreeGrafter"/>
</dbReference>
<dbReference type="FunFam" id="2.40.110.10:FF:000008">
    <property type="entry name" value="Glutaryl-CoA dehydrogenase, mitochondrial"/>
    <property type="match status" value="1"/>
</dbReference>
<name>W0MY58_PSESX</name>
<dbReference type="InterPro" id="IPR013786">
    <property type="entry name" value="AcylCoA_DH/ox_N"/>
</dbReference>
<evidence type="ECO:0000259" key="12">
    <source>
        <dbReference type="Pfam" id="PF00441"/>
    </source>
</evidence>
<dbReference type="STRING" id="1357279.N018_25320"/>
<evidence type="ECO:0000256" key="6">
    <source>
        <dbReference type="ARBA" id="ARBA00023002"/>
    </source>
</evidence>
<dbReference type="GO" id="GO:0050660">
    <property type="term" value="F:flavin adenine dinucleotide binding"/>
    <property type="evidence" value="ECO:0007669"/>
    <property type="project" value="InterPro"/>
</dbReference>
<comment type="catalytic activity">
    <reaction evidence="10">
        <text>glutaryl-CoA + oxidized [electron-transfer flavoprotein] + 2 H(+) = (2E)-butenoyl-CoA + reduced [electron-transfer flavoprotein] + CO2</text>
        <dbReference type="Rhea" id="RHEA:13389"/>
        <dbReference type="Rhea" id="RHEA-COMP:10685"/>
        <dbReference type="Rhea" id="RHEA-COMP:10686"/>
        <dbReference type="ChEBI" id="CHEBI:15378"/>
        <dbReference type="ChEBI" id="CHEBI:16526"/>
        <dbReference type="ChEBI" id="CHEBI:57332"/>
        <dbReference type="ChEBI" id="CHEBI:57378"/>
        <dbReference type="ChEBI" id="CHEBI:57692"/>
        <dbReference type="ChEBI" id="CHEBI:58307"/>
        <dbReference type="EC" id="1.3.8.6"/>
    </reaction>
</comment>
<keyword evidence="4 11" id="KW-0274">FAD</keyword>
<dbReference type="InterPro" id="IPR006091">
    <property type="entry name" value="Acyl-CoA_Oxase/DH_mid-dom"/>
</dbReference>
<keyword evidence="3 11" id="KW-0285">Flavoprotein</keyword>
<keyword evidence="5" id="KW-0809">Transit peptide</keyword>
<comment type="pathway">
    <text evidence="7">Amino-acid metabolism; lysine degradation.</text>
</comment>
<dbReference type="InterPro" id="IPR052033">
    <property type="entry name" value="Glutaryl-CoA_DH_mitochondrial"/>
</dbReference>
<dbReference type="KEGG" id="psyr:N018_25320"/>
<dbReference type="HOGENOM" id="CLU_018204_8_0_6"/>
<dbReference type="EMBL" id="CP007014">
    <property type="protein sequence ID" value="AHG43367.1"/>
    <property type="molecule type" value="Genomic_DNA"/>
</dbReference>
<dbReference type="SUPFAM" id="SSF56645">
    <property type="entry name" value="Acyl-CoA dehydrogenase NM domain-like"/>
    <property type="match status" value="1"/>
</dbReference>
<dbReference type="FunFam" id="1.20.140.10:FF:000006">
    <property type="entry name" value="Glutaryl-CoA dehydrogenase, mitochondrial"/>
    <property type="match status" value="1"/>
</dbReference>
<evidence type="ECO:0000256" key="9">
    <source>
        <dbReference type="ARBA" id="ARBA00039033"/>
    </source>
</evidence>
<feature type="domain" description="Acyl-CoA oxidase/dehydrogenase middle" evidence="13">
    <location>
        <begin position="136"/>
        <end position="227"/>
    </location>
</feature>
<dbReference type="InterPro" id="IPR009075">
    <property type="entry name" value="AcylCo_DH/oxidase_C"/>
</dbReference>